<proteinExistence type="predicted"/>
<dbReference type="GO" id="GO:0051539">
    <property type="term" value="F:4 iron, 4 sulfur cluster binding"/>
    <property type="evidence" value="ECO:0007669"/>
    <property type="project" value="UniProtKB-KW"/>
</dbReference>
<evidence type="ECO:0000313" key="7">
    <source>
        <dbReference type="EMBL" id="PJF45933.1"/>
    </source>
</evidence>
<accession>A0A2M8Q809</accession>
<feature type="domain" description="4Fe-4S ferredoxin-type" evidence="6">
    <location>
        <begin position="1"/>
        <end position="23"/>
    </location>
</feature>
<dbReference type="PANTHER" id="PTHR43255:SF1">
    <property type="entry name" value="IRON-SULFUR-BINDING OXIDOREDUCTASE FADF-RELATED"/>
    <property type="match status" value="1"/>
</dbReference>
<comment type="caution">
    <text evidence="7">The sequence shown here is derived from an EMBL/GenBank/DDBJ whole genome shotgun (WGS) entry which is preliminary data.</text>
</comment>
<evidence type="ECO:0000313" key="8">
    <source>
        <dbReference type="Proteomes" id="UP000230790"/>
    </source>
</evidence>
<dbReference type="PROSITE" id="PS51379">
    <property type="entry name" value="4FE4S_FER_2"/>
    <property type="match status" value="2"/>
</dbReference>
<keyword evidence="3" id="KW-0560">Oxidoreductase</keyword>
<dbReference type="GO" id="GO:0016491">
    <property type="term" value="F:oxidoreductase activity"/>
    <property type="evidence" value="ECO:0007669"/>
    <property type="project" value="UniProtKB-KW"/>
</dbReference>
<name>A0A2M8Q809_9CHLR</name>
<evidence type="ECO:0000259" key="6">
    <source>
        <dbReference type="PROSITE" id="PS51379"/>
    </source>
</evidence>
<dbReference type="AlphaFoldDB" id="A0A2M8Q809"/>
<protein>
    <submittedName>
        <fullName evidence="7">[Fe-S]-binding protein</fullName>
    </submittedName>
</protein>
<sequence length="179" mass="20067">YACIMCNRCQDVCPAYVTGKELSPSALEINKRYYINEHLDALASGKESEQALLDYAISESAVWACTACGACVEICPVGNEPMFDILYIRRYQMLMENSFPDELKQAYRGMERNGNPWNISARDRMKWASGLEAPTVDENPDFDLLWWVGCAPSYDPRAQETARAFAKVLNAAGVNFAVL</sequence>
<gene>
    <name evidence="7" type="ORF">CUN48_16370</name>
</gene>
<organism evidence="7 8">
    <name type="scientific">Candidatus Thermofonsia Clade 3 bacterium</name>
    <dbReference type="NCBI Taxonomy" id="2364212"/>
    <lineage>
        <taxon>Bacteria</taxon>
        <taxon>Bacillati</taxon>
        <taxon>Chloroflexota</taxon>
        <taxon>Candidatus Thermofontia</taxon>
        <taxon>Candidatus Thermofonsia Clade 3</taxon>
    </lineage>
</organism>
<dbReference type="PANTHER" id="PTHR43255">
    <property type="entry name" value="IRON-SULFUR-BINDING OXIDOREDUCTASE FADF-RELATED-RELATED"/>
    <property type="match status" value="1"/>
</dbReference>
<keyword evidence="4" id="KW-0408">Iron</keyword>
<feature type="domain" description="4Fe-4S ferredoxin-type" evidence="6">
    <location>
        <begin position="53"/>
        <end position="85"/>
    </location>
</feature>
<dbReference type="InterPro" id="IPR009051">
    <property type="entry name" value="Helical_ferredxn"/>
</dbReference>
<dbReference type="InterPro" id="IPR017900">
    <property type="entry name" value="4Fe4S_Fe_S_CS"/>
</dbReference>
<dbReference type="PROSITE" id="PS00198">
    <property type="entry name" value="4FE4S_FER_1"/>
    <property type="match status" value="1"/>
</dbReference>
<reference evidence="7 8" key="1">
    <citation type="submission" date="2017-11" db="EMBL/GenBank/DDBJ databases">
        <title>Evolution of Phototrophy in the Chloroflexi Phylum Driven by Horizontal Gene Transfer.</title>
        <authorList>
            <person name="Ward L.M."/>
            <person name="Hemp J."/>
            <person name="Shih P.M."/>
            <person name="Mcglynn S.E."/>
            <person name="Fischer W."/>
        </authorList>
    </citation>
    <scope>NUCLEOTIDE SEQUENCE [LARGE SCALE GENOMIC DNA]</scope>
    <source>
        <strain evidence="7">JP3_7</strain>
    </source>
</reference>
<dbReference type="InterPro" id="IPR017896">
    <property type="entry name" value="4Fe4S_Fe-S-bd"/>
</dbReference>
<evidence type="ECO:0000256" key="2">
    <source>
        <dbReference type="ARBA" id="ARBA00022723"/>
    </source>
</evidence>
<evidence type="ECO:0000256" key="1">
    <source>
        <dbReference type="ARBA" id="ARBA00022485"/>
    </source>
</evidence>
<dbReference type="Pfam" id="PF13237">
    <property type="entry name" value="Fer4_10"/>
    <property type="match status" value="1"/>
</dbReference>
<keyword evidence="2" id="KW-0479">Metal-binding</keyword>
<evidence type="ECO:0000256" key="4">
    <source>
        <dbReference type="ARBA" id="ARBA00023004"/>
    </source>
</evidence>
<keyword evidence="5" id="KW-0411">Iron-sulfur</keyword>
<dbReference type="GO" id="GO:0046872">
    <property type="term" value="F:metal ion binding"/>
    <property type="evidence" value="ECO:0007669"/>
    <property type="project" value="UniProtKB-KW"/>
</dbReference>
<dbReference type="Gene3D" id="1.10.1060.10">
    <property type="entry name" value="Alpha-helical ferredoxin"/>
    <property type="match status" value="1"/>
</dbReference>
<evidence type="ECO:0000256" key="5">
    <source>
        <dbReference type="ARBA" id="ARBA00023014"/>
    </source>
</evidence>
<feature type="non-terminal residue" evidence="7">
    <location>
        <position position="1"/>
    </location>
</feature>
<dbReference type="InterPro" id="IPR051460">
    <property type="entry name" value="HdrC_iron-sulfur_subunit"/>
</dbReference>
<feature type="non-terminal residue" evidence="7">
    <location>
        <position position="179"/>
    </location>
</feature>
<dbReference type="EMBL" id="PGTN01000620">
    <property type="protein sequence ID" value="PJF45933.1"/>
    <property type="molecule type" value="Genomic_DNA"/>
</dbReference>
<dbReference type="GO" id="GO:0005886">
    <property type="term" value="C:plasma membrane"/>
    <property type="evidence" value="ECO:0007669"/>
    <property type="project" value="TreeGrafter"/>
</dbReference>
<keyword evidence="1" id="KW-0004">4Fe-4S</keyword>
<dbReference type="SUPFAM" id="SSF46548">
    <property type="entry name" value="alpha-helical ferredoxin"/>
    <property type="match status" value="1"/>
</dbReference>
<dbReference type="Proteomes" id="UP000230790">
    <property type="component" value="Unassembled WGS sequence"/>
</dbReference>
<evidence type="ECO:0000256" key="3">
    <source>
        <dbReference type="ARBA" id="ARBA00023002"/>
    </source>
</evidence>